<gene>
    <name evidence="2" type="ORF">CGGC5_v016786</name>
</gene>
<evidence type="ECO:0000313" key="3">
    <source>
        <dbReference type="Proteomes" id="UP000011096"/>
    </source>
</evidence>
<dbReference type="OrthoDB" id="3057168at2759"/>
<keyword evidence="3" id="KW-1185">Reference proteome</keyword>
<accession>A0A7J6IES8</accession>
<dbReference type="SUPFAM" id="SSF53474">
    <property type="entry name" value="alpha/beta-Hydrolases"/>
    <property type="match status" value="1"/>
</dbReference>
<dbReference type="PANTHER" id="PTHR33840">
    <property type="match status" value="1"/>
</dbReference>
<name>A0A7J6IES8_COLFN</name>
<dbReference type="InterPro" id="IPR029058">
    <property type="entry name" value="AB_hydrolase_fold"/>
</dbReference>
<dbReference type="PANTHER" id="PTHR33840:SF16">
    <property type="entry name" value="DUF2235 DOMAIN-CONTAINING PROTEIN"/>
    <property type="match status" value="1"/>
</dbReference>
<feature type="domain" description="T6SS Phospholipase effector Tle1-like catalytic" evidence="1">
    <location>
        <begin position="77"/>
        <end position="437"/>
    </location>
</feature>
<protein>
    <recommendedName>
        <fullName evidence="1">T6SS Phospholipase effector Tle1-like catalytic domain-containing protein</fullName>
    </recommendedName>
</protein>
<comment type="caution">
    <text evidence="2">The sequence shown here is derived from an EMBL/GenBank/DDBJ whole genome shotgun (WGS) entry which is preliminary data.</text>
</comment>
<evidence type="ECO:0000259" key="1">
    <source>
        <dbReference type="Pfam" id="PF09994"/>
    </source>
</evidence>
<dbReference type="AlphaFoldDB" id="A0A7J6IES8"/>
<evidence type="ECO:0000313" key="2">
    <source>
        <dbReference type="EMBL" id="KAF4474366.1"/>
    </source>
</evidence>
<dbReference type="Pfam" id="PF09994">
    <property type="entry name" value="T6SS_Tle1-like_cat"/>
    <property type="match status" value="1"/>
</dbReference>
<dbReference type="Proteomes" id="UP000011096">
    <property type="component" value="Unassembled WGS sequence"/>
</dbReference>
<proteinExistence type="predicted"/>
<reference evidence="2 3" key="2">
    <citation type="submission" date="2020-04" db="EMBL/GenBank/DDBJ databases">
        <title>Genome sequencing and assembly of multiple isolates from the Colletotrichum gloeosporioides species complex.</title>
        <authorList>
            <person name="Gan P."/>
            <person name="Shirasu K."/>
        </authorList>
    </citation>
    <scope>NUCLEOTIDE SEQUENCE [LARGE SCALE GENOMIC DNA]</scope>
    <source>
        <strain evidence="2 3">Nara gc5</strain>
    </source>
</reference>
<dbReference type="InterPro" id="IPR018712">
    <property type="entry name" value="Tle1-like_cat"/>
</dbReference>
<dbReference type="RefSeq" id="XP_031884068.2">
    <property type="nucleotide sequence ID" value="XM_032037411.2"/>
</dbReference>
<dbReference type="GeneID" id="43621387"/>
<sequence>MGSNFIQAEQSKFWRSFVQPSTQEAEEISSGGLDFAIHDAPASAPQDLSQAFPAYQKCFRAPVEAEVARWTSEVEQKRIIICCDGTWQSSTTGVKNIPSNITRLYRSIARTGKDETGKVFQQIAHYSAGIGTGDLSFIEKERQGAFGIGLTGDVIDAYNFIVNNYSPGDQIFCFGFSRGAYTARALAGLVTDIGIIQPREMQDFPDLYDKYRTHQNSHTFRQDRLYREWITGVRTKDGNPGKYDFMGARWDSLPHTLPDERSRVVEVVGVFDTVGSLGIPNFTLTRMARNAAEKIAPILGIHDSGFHNHQLSPFIKHAFHALALDERRKPFTPTLWWLAEDKERNPPKPEKLAEDLAQEFMDAQANLSSTDEQLKTIWEEHIAAAMFEQLKEINSELLQVWFPGVHINVGGGNPNIITGGDSDFEQIALISFAWMCKRIRPYLQLVDDREDYIKPTCGLAEREHRQRQILIEDSRVVKDYGSFWPTQYAWWALDVAGIYKAPWRRLPKLPRFGWALGTIVDSFSGAMRLAHAKSRTPGCYRDENHNIRQTNEQIHPSVYFRMLQCPDYDPPGLRRDGNLAILPVGVLSHNSNAFIIAIASLACE</sequence>
<dbReference type="InParanoid" id="A0A7J6IES8"/>
<organism evidence="2 3">
    <name type="scientific">Colletotrichum fructicola (strain Nara gc5)</name>
    <name type="common">Anthracnose fungus</name>
    <name type="synonym">Colletotrichum gloeosporioides (strain Nara gc5)</name>
    <dbReference type="NCBI Taxonomy" id="1213859"/>
    <lineage>
        <taxon>Eukaryota</taxon>
        <taxon>Fungi</taxon>
        <taxon>Dikarya</taxon>
        <taxon>Ascomycota</taxon>
        <taxon>Pezizomycotina</taxon>
        <taxon>Sordariomycetes</taxon>
        <taxon>Hypocreomycetidae</taxon>
        <taxon>Glomerellales</taxon>
        <taxon>Glomerellaceae</taxon>
        <taxon>Colletotrichum</taxon>
        <taxon>Colletotrichum gloeosporioides species complex</taxon>
    </lineage>
</organism>
<reference evidence="2 3" key="1">
    <citation type="submission" date="2012-08" db="EMBL/GenBank/DDBJ databases">
        <authorList>
            <person name="Gan P.H.P."/>
            <person name="Ikeda K."/>
            <person name="Irieda H."/>
            <person name="Narusaka M."/>
            <person name="O'Connell R.J."/>
            <person name="Narusaka Y."/>
            <person name="Takano Y."/>
            <person name="Kubo Y."/>
            <person name="Shirasu K."/>
        </authorList>
    </citation>
    <scope>NUCLEOTIDE SEQUENCE [LARGE SCALE GENOMIC DNA]</scope>
    <source>
        <strain evidence="2 3">Nara gc5</strain>
    </source>
</reference>
<dbReference type="EMBL" id="ANPB02000011">
    <property type="protein sequence ID" value="KAF4474366.1"/>
    <property type="molecule type" value="Genomic_DNA"/>
</dbReference>